<keyword evidence="2" id="KW-0378">Hydrolase</keyword>
<gene>
    <name evidence="2" type="primary">pphB</name>
    <name evidence="2" type="ORF">NIT7321_00781</name>
</gene>
<dbReference type="GO" id="GO:0008803">
    <property type="term" value="F:bis(5'-nucleosyl)-tetraphosphatase (symmetrical) activity"/>
    <property type="evidence" value="ECO:0007669"/>
    <property type="project" value="TreeGrafter"/>
</dbReference>
<dbReference type="GO" id="GO:0005737">
    <property type="term" value="C:cytoplasm"/>
    <property type="evidence" value="ECO:0007669"/>
    <property type="project" value="TreeGrafter"/>
</dbReference>
<dbReference type="Pfam" id="PF00149">
    <property type="entry name" value="Metallophos"/>
    <property type="match status" value="1"/>
</dbReference>
<dbReference type="InterPro" id="IPR050126">
    <property type="entry name" value="Ap4A_hydrolase"/>
</dbReference>
<accession>A0A0H5CYR7</accession>
<dbReference type="Gene3D" id="3.60.21.10">
    <property type="match status" value="1"/>
</dbReference>
<evidence type="ECO:0000313" key="2">
    <source>
        <dbReference type="EMBL" id="CRL09944.1"/>
    </source>
</evidence>
<sequence length="242" mass="26447">MIKELFTNLWAKPQEFADFAPELRFYVIGDIHGCDRLLAALMEKFDPGVPIVCIGDYVDRGEESAAVLRRLMGRPDITSLMGNHEAMLLDFLDDPASNGAFWLQNGGLQTLASFGVGGVTVHSAPEDYHRAASQLRDAMGEELIGWVRALPRGAISGNVFMAHAGANPTRSFDNQIRDDLLWGAAEARSTERADGLWVVHGHWIVPEPRMIGGRVEIDTGAYATGRLTAAEISGEGIRFHST</sequence>
<dbReference type="SUPFAM" id="SSF56300">
    <property type="entry name" value="Metallo-dependent phosphatases"/>
    <property type="match status" value="1"/>
</dbReference>
<dbReference type="EMBL" id="CVRL01000008">
    <property type="protein sequence ID" value="CRL09944.1"/>
    <property type="molecule type" value="Genomic_DNA"/>
</dbReference>
<dbReference type="GO" id="GO:0110154">
    <property type="term" value="P:RNA decapping"/>
    <property type="evidence" value="ECO:0007669"/>
    <property type="project" value="TreeGrafter"/>
</dbReference>
<dbReference type="STRING" id="481446.NIT7645_00514"/>
<keyword evidence="3" id="KW-1185">Reference proteome</keyword>
<dbReference type="InterPro" id="IPR004843">
    <property type="entry name" value="Calcineurin-like_PHP"/>
</dbReference>
<dbReference type="AlphaFoldDB" id="A0A0H5CYR7"/>
<organism evidence="2 3">
    <name type="scientific">Phaeobacter italicus</name>
    <dbReference type="NCBI Taxonomy" id="481446"/>
    <lineage>
        <taxon>Bacteria</taxon>
        <taxon>Pseudomonadati</taxon>
        <taxon>Pseudomonadota</taxon>
        <taxon>Alphaproteobacteria</taxon>
        <taxon>Rhodobacterales</taxon>
        <taxon>Roseobacteraceae</taxon>
        <taxon>Phaeobacter</taxon>
    </lineage>
</organism>
<protein>
    <submittedName>
        <fullName evidence="2">Serine/threonine-protein phosphatase 2</fullName>
        <ecNumber evidence="2">3.1.3.16</ecNumber>
    </submittedName>
</protein>
<dbReference type="PANTHER" id="PTHR42850">
    <property type="entry name" value="METALLOPHOSPHOESTERASE"/>
    <property type="match status" value="1"/>
</dbReference>
<dbReference type="EC" id="3.1.3.16" evidence="2"/>
<dbReference type="Proteomes" id="UP000043764">
    <property type="component" value="Unassembled WGS sequence"/>
</dbReference>
<name>A0A0H5CYR7_9RHOB</name>
<evidence type="ECO:0000313" key="3">
    <source>
        <dbReference type="Proteomes" id="UP000043764"/>
    </source>
</evidence>
<proteinExistence type="predicted"/>
<dbReference type="InterPro" id="IPR029052">
    <property type="entry name" value="Metallo-depent_PP-like"/>
</dbReference>
<dbReference type="PANTHER" id="PTHR42850:SF4">
    <property type="entry name" value="ZINC-DEPENDENT ENDOPOLYPHOSPHATASE"/>
    <property type="match status" value="1"/>
</dbReference>
<evidence type="ECO:0000259" key="1">
    <source>
        <dbReference type="Pfam" id="PF00149"/>
    </source>
</evidence>
<reference evidence="3" key="1">
    <citation type="submission" date="2015-05" db="EMBL/GenBank/DDBJ databases">
        <authorList>
            <person name="Rodrigo-Torres Lidia"/>
            <person name="Arahal R.David."/>
        </authorList>
    </citation>
    <scope>NUCLEOTIDE SEQUENCE [LARGE SCALE GENOMIC DNA]</scope>
    <source>
        <strain evidence="3">CECT 7321</strain>
    </source>
</reference>
<dbReference type="GO" id="GO:0004722">
    <property type="term" value="F:protein serine/threonine phosphatase activity"/>
    <property type="evidence" value="ECO:0007669"/>
    <property type="project" value="UniProtKB-EC"/>
</dbReference>
<feature type="domain" description="Calcineurin-like phosphoesterase" evidence="1">
    <location>
        <begin position="23"/>
        <end position="204"/>
    </location>
</feature>